<accession>A0A0R3JQV0</accession>
<gene>
    <name evidence="2" type="ORF">ABG79_02424</name>
</gene>
<dbReference type="InterPro" id="IPR021778">
    <property type="entry name" value="Se/S_carrier-like"/>
</dbReference>
<proteinExistence type="predicted"/>
<protein>
    <recommendedName>
        <fullName evidence="1">Putative Se/S carrier protein-like domain-containing protein</fullName>
    </recommendedName>
</protein>
<dbReference type="Proteomes" id="UP000052015">
    <property type="component" value="Unassembled WGS sequence"/>
</dbReference>
<dbReference type="STRING" id="908809.ABG79_02424"/>
<comment type="caution">
    <text evidence="2">The sequence shown here is derived from an EMBL/GenBank/DDBJ whole genome shotgun (WGS) entry which is preliminary data.</text>
</comment>
<dbReference type="RefSeq" id="WP_057979696.1">
    <property type="nucleotide sequence ID" value="NZ_LKHP01000031.1"/>
</dbReference>
<reference evidence="2 3" key="1">
    <citation type="submission" date="2015-09" db="EMBL/GenBank/DDBJ databases">
        <title>Draft genome sequence of a Caloramator mitchellensis, a moderate thermophile from the Great Artesian Basin of Australia.</title>
        <authorList>
            <person name="Patel B.K."/>
        </authorList>
    </citation>
    <scope>NUCLEOTIDE SEQUENCE [LARGE SCALE GENOMIC DNA]</scope>
    <source>
        <strain evidence="2 3">VF08</strain>
    </source>
</reference>
<dbReference type="EMBL" id="LKHP01000031">
    <property type="protein sequence ID" value="KRQ85801.1"/>
    <property type="molecule type" value="Genomic_DNA"/>
</dbReference>
<sequence>MEYVVTFHTQNGAFKFQRFLLGKQIEVKLMPTPRKLSSSCGIAASFEYEGEIQGFIIEEVDGVYLKEGIEYKVIYKD</sequence>
<feature type="domain" description="Putative Se/S carrier protein-like" evidence="1">
    <location>
        <begin position="2"/>
        <end position="75"/>
    </location>
</feature>
<dbReference type="Pfam" id="PF11823">
    <property type="entry name" value="Se_S_carrier"/>
    <property type="match status" value="1"/>
</dbReference>
<dbReference type="OrthoDB" id="3192849at2"/>
<organism evidence="2 3">
    <name type="scientific">Caloramator mitchellensis</name>
    <dbReference type="NCBI Taxonomy" id="908809"/>
    <lineage>
        <taxon>Bacteria</taxon>
        <taxon>Bacillati</taxon>
        <taxon>Bacillota</taxon>
        <taxon>Clostridia</taxon>
        <taxon>Eubacteriales</taxon>
        <taxon>Clostridiaceae</taxon>
        <taxon>Caloramator</taxon>
    </lineage>
</organism>
<evidence type="ECO:0000259" key="1">
    <source>
        <dbReference type="Pfam" id="PF11823"/>
    </source>
</evidence>
<name>A0A0R3JQV0_CALMK</name>
<dbReference type="AlphaFoldDB" id="A0A0R3JQV0"/>
<keyword evidence="3" id="KW-1185">Reference proteome</keyword>
<evidence type="ECO:0000313" key="3">
    <source>
        <dbReference type="Proteomes" id="UP000052015"/>
    </source>
</evidence>
<evidence type="ECO:0000313" key="2">
    <source>
        <dbReference type="EMBL" id="KRQ85801.1"/>
    </source>
</evidence>